<reference evidence="2" key="2">
    <citation type="journal article" date="2015" name="Data Brief">
        <title>Shoot transcriptome of the giant reed, Arundo donax.</title>
        <authorList>
            <person name="Barrero R.A."/>
            <person name="Guerrero F.D."/>
            <person name="Moolhuijzen P."/>
            <person name="Goolsby J.A."/>
            <person name="Tidwell J."/>
            <person name="Bellgard S.E."/>
            <person name="Bellgard M.I."/>
        </authorList>
    </citation>
    <scope>NUCLEOTIDE SEQUENCE</scope>
    <source>
        <tissue evidence="2">Shoot tissue taken approximately 20 cm above the soil surface</tissue>
    </source>
</reference>
<protein>
    <submittedName>
        <fullName evidence="2">Uncharacterized protein</fullName>
    </submittedName>
</protein>
<feature type="region of interest" description="Disordered" evidence="1">
    <location>
        <begin position="1"/>
        <end position="22"/>
    </location>
</feature>
<organism evidence="2">
    <name type="scientific">Arundo donax</name>
    <name type="common">Giant reed</name>
    <name type="synonym">Donax arundinaceus</name>
    <dbReference type="NCBI Taxonomy" id="35708"/>
    <lineage>
        <taxon>Eukaryota</taxon>
        <taxon>Viridiplantae</taxon>
        <taxon>Streptophyta</taxon>
        <taxon>Embryophyta</taxon>
        <taxon>Tracheophyta</taxon>
        <taxon>Spermatophyta</taxon>
        <taxon>Magnoliopsida</taxon>
        <taxon>Liliopsida</taxon>
        <taxon>Poales</taxon>
        <taxon>Poaceae</taxon>
        <taxon>PACMAD clade</taxon>
        <taxon>Arundinoideae</taxon>
        <taxon>Arundineae</taxon>
        <taxon>Arundo</taxon>
    </lineage>
</organism>
<dbReference type="AlphaFoldDB" id="A0A0A8Y6Q6"/>
<dbReference type="EMBL" id="GBRH01276161">
    <property type="protein sequence ID" value="JAD21734.1"/>
    <property type="molecule type" value="Transcribed_RNA"/>
</dbReference>
<sequence>MLRPPPPPLETLTLLALDPDMK</sequence>
<name>A0A0A8Y6Q6_ARUDO</name>
<reference evidence="2" key="1">
    <citation type="submission" date="2014-09" db="EMBL/GenBank/DDBJ databases">
        <authorList>
            <person name="Magalhaes I.L.F."/>
            <person name="Oliveira U."/>
            <person name="Santos F.R."/>
            <person name="Vidigal T.H.D.A."/>
            <person name="Brescovit A.D."/>
            <person name="Santos A.J."/>
        </authorList>
    </citation>
    <scope>NUCLEOTIDE SEQUENCE</scope>
    <source>
        <tissue evidence="2">Shoot tissue taken approximately 20 cm above the soil surface</tissue>
    </source>
</reference>
<proteinExistence type="predicted"/>
<feature type="compositionally biased region" description="Low complexity" evidence="1">
    <location>
        <begin position="10"/>
        <end position="22"/>
    </location>
</feature>
<accession>A0A0A8Y6Q6</accession>
<evidence type="ECO:0000313" key="2">
    <source>
        <dbReference type="EMBL" id="JAD21734.1"/>
    </source>
</evidence>
<evidence type="ECO:0000256" key="1">
    <source>
        <dbReference type="SAM" id="MobiDB-lite"/>
    </source>
</evidence>